<dbReference type="Gene3D" id="1.10.418.10">
    <property type="entry name" value="Calponin-like domain"/>
    <property type="match status" value="2"/>
</dbReference>
<dbReference type="Pfam" id="PF00307">
    <property type="entry name" value="CH"/>
    <property type="match status" value="2"/>
</dbReference>
<keyword evidence="2" id="KW-0677">Repeat</keyword>
<dbReference type="GO" id="GO:0030036">
    <property type="term" value="P:actin cytoskeleton organization"/>
    <property type="evidence" value="ECO:0007669"/>
    <property type="project" value="InterPro"/>
</dbReference>
<dbReference type="InterPro" id="IPR036872">
    <property type="entry name" value="CH_dom_sf"/>
</dbReference>
<dbReference type="PROSITE" id="PS50021">
    <property type="entry name" value="CH"/>
    <property type="match status" value="2"/>
</dbReference>
<feature type="region of interest" description="Disordered" evidence="5">
    <location>
        <begin position="138"/>
        <end position="167"/>
    </location>
</feature>
<evidence type="ECO:0000256" key="3">
    <source>
        <dbReference type="ARBA" id="ARBA00023203"/>
    </source>
</evidence>
<dbReference type="PROSITE" id="PS00019">
    <property type="entry name" value="ACTININ_1"/>
    <property type="match status" value="1"/>
</dbReference>
<sequence>MNSSNHTPTLEVKLLKDDEWKRIQQNTFTRWVNQHLKNAPGSPRVQNLATDFHDGILLIRLAEVLAHRNLARFNRKPIMRTQKLDNISTVLNFLQKEEHIKIVNIDSSHIADHNLKLILGLIWTLILHYSISQPIPSTESADDAEHPLPSPRKSGSSSTDQQQSPKQRLLAWIQEKVPHRRVANFTSDWSDGILLGALVDACLGADAFTEWRQWNDGSNAEHNTHRAMQAAEDGLGVAKLITPEELTNPNVDEKSVMTYLAQFPRAHPLLLGLISGLDHHAIQHVPCRFRVELERTTLRPSMDILDPCANLLLPGTNNGGAGISMVRSVDDEEYGVNGNKAVCPIYNVQFTPTLLGEYQVTVYAQNVAEPLGPRLPIETALVTALPAPELVGLGDEAVQGERRRFNITNVNDASQLDVLFVDPSGREVILDAGSERDEQTVTCCYTPSTPGEHTLSVLYRKCHIPHSPFTLHVHSNESNNGFDAENNNELPPPPTMPKEEEMLRQQPLRNGTLPTNVTDVDEHPVVLLEEGDELQQMTPLPVDEDEAAAGGTTTMVTQVLKTTTSYTITQQNGAGVDHSTTDPLIVDMDSLQLRYRTNSESYGDGGQNTAADVVVQPIYRHEELQFAPLEMSEELETVAAGPFHHHAFRPLCRERSPERIEAAAMVTVQGHGLEGFVPGQPAQFMADTSQTDSSVPKALFVGVITARGPAEEVTVQHVGDGRYNVFYKIQDDEDAIVFVKYGKNNVDGSPFSVRPMQPGGSSSYSSNGTVLHGDDNNYYRM</sequence>
<keyword evidence="7" id="KW-1185">Reference proteome</keyword>
<organism evidence="7 8">
    <name type="scientific">Globodera pallida</name>
    <name type="common">Potato cyst nematode worm</name>
    <name type="synonym">Heterodera pallida</name>
    <dbReference type="NCBI Taxonomy" id="36090"/>
    <lineage>
        <taxon>Eukaryota</taxon>
        <taxon>Metazoa</taxon>
        <taxon>Ecdysozoa</taxon>
        <taxon>Nematoda</taxon>
        <taxon>Chromadorea</taxon>
        <taxon>Rhabditida</taxon>
        <taxon>Tylenchina</taxon>
        <taxon>Tylenchomorpha</taxon>
        <taxon>Tylenchoidea</taxon>
        <taxon>Heteroderidae</taxon>
        <taxon>Heteroderinae</taxon>
        <taxon>Globodera</taxon>
    </lineage>
</organism>
<proteinExistence type="inferred from homology"/>
<feature type="repeat" description="Filamin" evidence="4">
    <location>
        <begin position="392"/>
        <end position="473"/>
    </location>
</feature>
<accession>A0A183CKL8</accession>
<feature type="compositionally biased region" description="Polar residues" evidence="5">
    <location>
        <begin position="153"/>
        <end position="166"/>
    </location>
</feature>
<feature type="domain" description="Calponin-homology (CH)" evidence="6">
    <location>
        <begin position="163"/>
        <end position="268"/>
    </location>
</feature>
<evidence type="ECO:0000313" key="8">
    <source>
        <dbReference type="WBParaSite" id="GPLIN_001342400"/>
    </source>
</evidence>
<dbReference type="InterPro" id="IPR001589">
    <property type="entry name" value="Actinin_actin-bd_CS"/>
</dbReference>
<dbReference type="InterPro" id="IPR001715">
    <property type="entry name" value="CH_dom"/>
</dbReference>
<dbReference type="Proteomes" id="UP000050741">
    <property type="component" value="Unassembled WGS sequence"/>
</dbReference>
<dbReference type="SUPFAM" id="SSF81296">
    <property type="entry name" value="E set domains"/>
    <property type="match status" value="2"/>
</dbReference>
<dbReference type="Gene3D" id="2.60.40.10">
    <property type="entry name" value="Immunoglobulins"/>
    <property type="match status" value="2"/>
</dbReference>
<evidence type="ECO:0000256" key="2">
    <source>
        <dbReference type="ARBA" id="ARBA00022737"/>
    </source>
</evidence>
<protein>
    <submittedName>
        <fullName evidence="8">Filamin-A</fullName>
    </submittedName>
</protein>
<dbReference type="PANTHER" id="PTHR38537:SF8">
    <property type="entry name" value="FILAMIN-A"/>
    <property type="match status" value="1"/>
</dbReference>
<dbReference type="PANTHER" id="PTHR38537">
    <property type="entry name" value="JITTERBUG, ISOFORM N"/>
    <property type="match status" value="1"/>
</dbReference>
<dbReference type="PROSITE" id="PS50194">
    <property type="entry name" value="FILAMIN_REPEAT"/>
    <property type="match status" value="2"/>
</dbReference>
<dbReference type="InterPro" id="IPR013783">
    <property type="entry name" value="Ig-like_fold"/>
</dbReference>
<name>A0A183CKL8_GLOPA</name>
<dbReference type="InterPro" id="IPR014756">
    <property type="entry name" value="Ig_E-set"/>
</dbReference>
<keyword evidence="3" id="KW-0009">Actin-binding</keyword>
<feature type="compositionally biased region" description="Polar residues" evidence="5">
    <location>
        <begin position="759"/>
        <end position="769"/>
    </location>
</feature>
<reference evidence="7" key="1">
    <citation type="submission" date="2013-12" db="EMBL/GenBank/DDBJ databases">
        <authorList>
            <person name="Aslett M."/>
        </authorList>
    </citation>
    <scope>NUCLEOTIDE SEQUENCE [LARGE SCALE GENOMIC DNA]</scope>
    <source>
        <strain evidence="7">Lindley</strain>
    </source>
</reference>
<dbReference type="SUPFAM" id="SSF47576">
    <property type="entry name" value="Calponin-homology domain, CH-domain"/>
    <property type="match status" value="1"/>
</dbReference>
<feature type="repeat" description="Filamin" evidence="4">
    <location>
        <begin position="658"/>
        <end position="755"/>
    </location>
</feature>
<evidence type="ECO:0000313" key="7">
    <source>
        <dbReference type="Proteomes" id="UP000050741"/>
    </source>
</evidence>
<dbReference type="GO" id="GO:0051015">
    <property type="term" value="F:actin filament binding"/>
    <property type="evidence" value="ECO:0007669"/>
    <property type="project" value="InterPro"/>
</dbReference>
<evidence type="ECO:0000259" key="6">
    <source>
        <dbReference type="PROSITE" id="PS50021"/>
    </source>
</evidence>
<dbReference type="InterPro" id="IPR017868">
    <property type="entry name" value="Filamin/ABP280_repeat-like"/>
</dbReference>
<evidence type="ECO:0000256" key="5">
    <source>
        <dbReference type="SAM" id="MobiDB-lite"/>
    </source>
</evidence>
<dbReference type="SMART" id="SM00557">
    <property type="entry name" value="IG_FLMN"/>
    <property type="match status" value="2"/>
</dbReference>
<evidence type="ECO:0000256" key="4">
    <source>
        <dbReference type="PROSITE-ProRule" id="PRU00087"/>
    </source>
</evidence>
<reference evidence="7" key="2">
    <citation type="submission" date="2014-05" db="EMBL/GenBank/DDBJ databases">
        <title>The genome and life-stage specific transcriptomes of Globodera pallida elucidate key aspects of plant parasitism by a cyst nematode.</title>
        <authorList>
            <person name="Cotton J.A."/>
            <person name="Lilley C.J."/>
            <person name="Jones L.M."/>
            <person name="Kikuchi T."/>
            <person name="Reid A.J."/>
            <person name="Thorpe P."/>
            <person name="Tsai I.J."/>
            <person name="Beasley H."/>
            <person name="Blok V."/>
            <person name="Cock P.J.A."/>
            <person name="Van den Akker S.E."/>
            <person name="Holroyd N."/>
            <person name="Hunt M."/>
            <person name="Mantelin S."/>
            <person name="Naghra H."/>
            <person name="Pain A."/>
            <person name="Palomares-Rius J.E."/>
            <person name="Zarowiecki M."/>
            <person name="Berriman M."/>
            <person name="Jones J.T."/>
            <person name="Urwin P.E."/>
        </authorList>
    </citation>
    <scope>NUCLEOTIDE SEQUENCE [LARGE SCALE GENOMIC DNA]</scope>
    <source>
        <strain evidence="7">Lindley</strain>
    </source>
</reference>
<dbReference type="AlphaFoldDB" id="A0A183CKL8"/>
<feature type="domain" description="Calponin-homology (CH)" evidence="6">
    <location>
        <begin position="22"/>
        <end position="130"/>
    </location>
</feature>
<dbReference type="Pfam" id="PF00630">
    <property type="entry name" value="Filamin"/>
    <property type="match status" value="2"/>
</dbReference>
<dbReference type="InterPro" id="IPR044801">
    <property type="entry name" value="Filamin"/>
</dbReference>
<reference evidence="8" key="3">
    <citation type="submission" date="2016-06" db="UniProtKB">
        <authorList>
            <consortium name="WormBaseParasite"/>
        </authorList>
    </citation>
    <scope>IDENTIFICATION</scope>
</reference>
<dbReference type="SMART" id="SM00033">
    <property type="entry name" value="CH"/>
    <property type="match status" value="2"/>
</dbReference>
<dbReference type="FunFam" id="1.10.418.10:FF:000006">
    <property type="entry name" value="Filamin-B isoform A"/>
    <property type="match status" value="1"/>
</dbReference>
<dbReference type="InterPro" id="IPR001298">
    <property type="entry name" value="Filamin/ABP280_rpt"/>
</dbReference>
<comment type="similarity">
    <text evidence="1">Belongs to the filamin family.</text>
</comment>
<dbReference type="WBParaSite" id="GPLIN_001342400">
    <property type="protein sequence ID" value="GPLIN_001342400"/>
    <property type="gene ID" value="GPLIN_001342400"/>
</dbReference>
<evidence type="ECO:0000256" key="1">
    <source>
        <dbReference type="ARBA" id="ARBA00009238"/>
    </source>
</evidence>
<feature type="region of interest" description="Disordered" evidence="5">
    <location>
        <begin position="750"/>
        <end position="769"/>
    </location>
</feature>